<gene>
    <name evidence="3" type="ORF">GCM10010405_35660</name>
</gene>
<protein>
    <submittedName>
        <fullName evidence="3">NAD-dependent epimerase/dehydratase family protein</fullName>
    </submittedName>
</protein>
<dbReference type="Pfam" id="PF01370">
    <property type="entry name" value="Epimerase"/>
    <property type="match status" value="1"/>
</dbReference>
<dbReference type="Gene3D" id="3.40.50.720">
    <property type="entry name" value="NAD(P)-binding Rossmann-like Domain"/>
    <property type="match status" value="1"/>
</dbReference>
<dbReference type="RefSeq" id="WP_344324042.1">
    <property type="nucleotide sequence ID" value="NZ_BAAASZ010000026.1"/>
</dbReference>
<dbReference type="PANTHER" id="PTHR48079">
    <property type="entry name" value="PROTEIN YEEZ"/>
    <property type="match status" value="1"/>
</dbReference>
<feature type="region of interest" description="Disordered" evidence="1">
    <location>
        <begin position="115"/>
        <end position="138"/>
    </location>
</feature>
<feature type="domain" description="NAD-dependent epimerase/dehydratase" evidence="2">
    <location>
        <begin position="4"/>
        <end position="216"/>
    </location>
</feature>
<evidence type="ECO:0000256" key="1">
    <source>
        <dbReference type="SAM" id="MobiDB-lite"/>
    </source>
</evidence>
<name>A0ABP5X937_9ACTN</name>
<dbReference type="SUPFAM" id="SSF51735">
    <property type="entry name" value="NAD(P)-binding Rossmann-fold domains"/>
    <property type="match status" value="1"/>
</dbReference>
<evidence type="ECO:0000313" key="3">
    <source>
        <dbReference type="EMBL" id="GAA2449117.1"/>
    </source>
</evidence>
<reference evidence="4" key="1">
    <citation type="journal article" date="2019" name="Int. J. Syst. Evol. Microbiol.">
        <title>The Global Catalogue of Microorganisms (GCM) 10K type strain sequencing project: providing services to taxonomists for standard genome sequencing and annotation.</title>
        <authorList>
            <consortium name="The Broad Institute Genomics Platform"/>
            <consortium name="The Broad Institute Genome Sequencing Center for Infectious Disease"/>
            <person name="Wu L."/>
            <person name="Ma J."/>
        </authorList>
    </citation>
    <scope>NUCLEOTIDE SEQUENCE [LARGE SCALE GENOMIC DNA]</scope>
    <source>
        <strain evidence="4">JCM 6305</strain>
    </source>
</reference>
<dbReference type="Proteomes" id="UP001501638">
    <property type="component" value="Unassembled WGS sequence"/>
</dbReference>
<sequence>MRYLVTGATGFVGRRLVRRLLLDGHTVTALVRDRARARLPSAVDTVDGDLADGRGLRRAVAEAGADRVIHLAGTVKATRPSGYAPVNADGTRRLCEALAGLPEPPRLVYCSSLAAAGPSRPGRPRRETDPPEPVSAYGRSKLAGELALRAVADRVPGMVLRPPIVHGPGDTEFLPALLAAVRGGVLPVCGTGPRRYSLIHVDDLCRALIAAADRGTTVERAPTARGVYHVGDGVEHRHRDLAADVAALVGCRPPRTVPVPPAVAATAAWGAELVARTRGRPSMFTRDKVREARCPAWTCGHERAARELDFTPETVWPAGLADALADALRLAPATV</sequence>
<organism evidence="3 4">
    <name type="scientific">Streptomyces macrosporus</name>
    <dbReference type="NCBI Taxonomy" id="44032"/>
    <lineage>
        <taxon>Bacteria</taxon>
        <taxon>Bacillati</taxon>
        <taxon>Actinomycetota</taxon>
        <taxon>Actinomycetes</taxon>
        <taxon>Kitasatosporales</taxon>
        <taxon>Streptomycetaceae</taxon>
        <taxon>Streptomyces</taxon>
    </lineage>
</organism>
<evidence type="ECO:0000259" key="2">
    <source>
        <dbReference type="Pfam" id="PF01370"/>
    </source>
</evidence>
<comment type="caution">
    <text evidence="3">The sequence shown here is derived from an EMBL/GenBank/DDBJ whole genome shotgun (WGS) entry which is preliminary data.</text>
</comment>
<evidence type="ECO:0000313" key="4">
    <source>
        <dbReference type="Proteomes" id="UP001501638"/>
    </source>
</evidence>
<keyword evidence="4" id="KW-1185">Reference proteome</keyword>
<dbReference type="InterPro" id="IPR036291">
    <property type="entry name" value="NAD(P)-bd_dom_sf"/>
</dbReference>
<dbReference type="InterPro" id="IPR051783">
    <property type="entry name" value="NAD(P)-dependent_oxidoreduct"/>
</dbReference>
<dbReference type="EMBL" id="BAAASZ010000026">
    <property type="protein sequence ID" value="GAA2449117.1"/>
    <property type="molecule type" value="Genomic_DNA"/>
</dbReference>
<accession>A0ABP5X937</accession>
<dbReference type="PANTHER" id="PTHR48079:SF6">
    <property type="entry name" value="NAD(P)-BINDING DOMAIN-CONTAINING PROTEIN-RELATED"/>
    <property type="match status" value="1"/>
</dbReference>
<proteinExistence type="predicted"/>
<dbReference type="InterPro" id="IPR001509">
    <property type="entry name" value="Epimerase_deHydtase"/>
</dbReference>